<dbReference type="EMBL" id="JASCZI010212480">
    <property type="protein sequence ID" value="MED6199574.1"/>
    <property type="molecule type" value="Genomic_DNA"/>
</dbReference>
<sequence length="130" mass="14520">MAFLGSTSLGAHTRLPTAVMNLNPYLDTKLNAHTRFLFTPSSIQAHHVIPSIARAGTSYRSCKLIGFDYHALGKLEHHLEHECRKTCKNRRGWNKLRVAANDASIGALGQKLSRLEVADEQWRIGAESIR</sequence>
<organism evidence="1 2">
    <name type="scientific">Stylosanthes scabra</name>
    <dbReference type="NCBI Taxonomy" id="79078"/>
    <lineage>
        <taxon>Eukaryota</taxon>
        <taxon>Viridiplantae</taxon>
        <taxon>Streptophyta</taxon>
        <taxon>Embryophyta</taxon>
        <taxon>Tracheophyta</taxon>
        <taxon>Spermatophyta</taxon>
        <taxon>Magnoliopsida</taxon>
        <taxon>eudicotyledons</taxon>
        <taxon>Gunneridae</taxon>
        <taxon>Pentapetalae</taxon>
        <taxon>rosids</taxon>
        <taxon>fabids</taxon>
        <taxon>Fabales</taxon>
        <taxon>Fabaceae</taxon>
        <taxon>Papilionoideae</taxon>
        <taxon>50 kb inversion clade</taxon>
        <taxon>dalbergioids sensu lato</taxon>
        <taxon>Dalbergieae</taxon>
        <taxon>Pterocarpus clade</taxon>
        <taxon>Stylosanthes</taxon>
    </lineage>
</organism>
<gene>
    <name evidence="1" type="ORF">PIB30_077189</name>
</gene>
<comment type="caution">
    <text evidence="1">The sequence shown here is derived from an EMBL/GenBank/DDBJ whole genome shotgun (WGS) entry which is preliminary data.</text>
</comment>
<dbReference type="Proteomes" id="UP001341840">
    <property type="component" value="Unassembled WGS sequence"/>
</dbReference>
<protein>
    <submittedName>
        <fullName evidence="1">Uncharacterized protein</fullName>
    </submittedName>
</protein>
<keyword evidence="2" id="KW-1185">Reference proteome</keyword>
<proteinExistence type="predicted"/>
<evidence type="ECO:0000313" key="2">
    <source>
        <dbReference type="Proteomes" id="UP001341840"/>
    </source>
</evidence>
<reference evidence="1 2" key="1">
    <citation type="journal article" date="2023" name="Plants (Basel)">
        <title>Bridging the Gap: Combining Genomics and Transcriptomics Approaches to Understand Stylosanthes scabra, an Orphan Legume from the Brazilian Caatinga.</title>
        <authorList>
            <person name="Ferreira-Neto J.R.C."/>
            <person name="da Silva M.D."/>
            <person name="Binneck E."/>
            <person name="de Melo N.F."/>
            <person name="da Silva R.H."/>
            <person name="de Melo A.L.T.M."/>
            <person name="Pandolfi V."/>
            <person name="Bustamante F.O."/>
            <person name="Brasileiro-Vidal A.C."/>
            <person name="Benko-Iseppon A.M."/>
        </authorList>
    </citation>
    <scope>NUCLEOTIDE SEQUENCE [LARGE SCALE GENOMIC DNA]</scope>
    <source>
        <tissue evidence="1">Leaves</tissue>
    </source>
</reference>
<accession>A0ABU6XQ52</accession>
<evidence type="ECO:0000313" key="1">
    <source>
        <dbReference type="EMBL" id="MED6199574.1"/>
    </source>
</evidence>
<name>A0ABU6XQ52_9FABA</name>